<evidence type="ECO:0000313" key="2">
    <source>
        <dbReference type="Proteomes" id="UP000186917"/>
    </source>
</evidence>
<proteinExistence type="predicted"/>
<dbReference type="STRING" id="477680.SAMN05421788_11174"/>
<accession>A0A173MAZ8</accession>
<dbReference type="Proteomes" id="UP000186917">
    <property type="component" value="Unassembled WGS sequence"/>
</dbReference>
<organism evidence="1 2">
    <name type="scientific">Filimonas lacunae</name>
    <dbReference type="NCBI Taxonomy" id="477680"/>
    <lineage>
        <taxon>Bacteria</taxon>
        <taxon>Pseudomonadati</taxon>
        <taxon>Bacteroidota</taxon>
        <taxon>Chitinophagia</taxon>
        <taxon>Chitinophagales</taxon>
        <taxon>Chitinophagaceae</taxon>
        <taxon>Filimonas</taxon>
    </lineage>
</organism>
<name>A0A173MAZ8_9BACT</name>
<dbReference type="EMBL" id="FTOR01000011">
    <property type="protein sequence ID" value="SIT32275.1"/>
    <property type="molecule type" value="Genomic_DNA"/>
</dbReference>
<reference evidence="2" key="1">
    <citation type="submission" date="2017-01" db="EMBL/GenBank/DDBJ databases">
        <authorList>
            <person name="Varghese N."/>
            <person name="Submissions S."/>
        </authorList>
    </citation>
    <scope>NUCLEOTIDE SEQUENCE [LARGE SCALE GENOMIC DNA]</scope>
    <source>
        <strain evidence="2">DSM 21054</strain>
    </source>
</reference>
<keyword evidence="2" id="KW-1185">Reference proteome</keyword>
<protein>
    <submittedName>
        <fullName evidence="1">Uncharacterized protein</fullName>
    </submittedName>
</protein>
<dbReference type="RefSeq" id="WP_159445177.1">
    <property type="nucleotide sequence ID" value="NZ_AP017422.1"/>
</dbReference>
<evidence type="ECO:0000313" key="1">
    <source>
        <dbReference type="EMBL" id="SIT32275.1"/>
    </source>
</evidence>
<gene>
    <name evidence="1" type="ORF">SAMN05421788_11174</name>
</gene>
<sequence length="45" mass="4944">MECTIEITMTKEVGILSDLHSVSLADILQAFVDKTVAEAMEEMAE</sequence>
<dbReference type="AlphaFoldDB" id="A0A173MAZ8"/>
<dbReference type="KEGG" id="fln:FLA_0724"/>